<keyword evidence="3" id="KW-1185">Reference proteome</keyword>
<gene>
    <name evidence="2" type="ORF">TrST_g14136</name>
</gene>
<evidence type="ECO:0000256" key="1">
    <source>
        <dbReference type="SAM" id="MobiDB-lite"/>
    </source>
</evidence>
<dbReference type="EMBL" id="BRXY01000136">
    <property type="protein sequence ID" value="GMH69953.1"/>
    <property type="molecule type" value="Genomic_DNA"/>
</dbReference>
<feature type="compositionally biased region" description="Low complexity" evidence="1">
    <location>
        <begin position="309"/>
        <end position="318"/>
    </location>
</feature>
<organism evidence="2 3">
    <name type="scientific">Triparma strigata</name>
    <dbReference type="NCBI Taxonomy" id="1606541"/>
    <lineage>
        <taxon>Eukaryota</taxon>
        <taxon>Sar</taxon>
        <taxon>Stramenopiles</taxon>
        <taxon>Ochrophyta</taxon>
        <taxon>Bolidophyceae</taxon>
        <taxon>Parmales</taxon>
        <taxon>Triparmaceae</taxon>
        <taxon>Triparma</taxon>
    </lineage>
</organism>
<sequence>MNNNFKRRRDEPPSAATSGFGGALSGLQRNAPAVPRKKKKKQKSDATASQDASSSQIKAKTTPLQSSLRAYLAPPSSSTQSSNSTSSSSPASLRRVTLLATVIDSFPHYAKYRFYADRLLETKSIETRLIIHYKSVPSDDSEIEIYERHGLKHTRRPTWGSVELTQAMIDLLCARYCPPSALDGASYNMTSLEDSASIRVSEEVCYFISESCVPVKFPDRVISKVNCSRKANNGYTPAKQFDPVMKTWGVVVKGDQWACLAGEWGEMVANYWKERKGEWDGSKWVDADVVVEGEDEVEVEKEVEKEVGGEATTTTITTSSLEREPEPEPTPTPTTTPLDYKPVPKKSALSTIFSKTTASDELWLPTTLLTLGLIKPSPCSPFKNPVGDSVNNNNVEEDFVGERFERTRCTYVNWEESAKNPKTFEDFSSLKDELKRKVFAKCKSCDFVRKIKNEALDFEEWKSWFEELNTAKVK</sequence>
<feature type="region of interest" description="Disordered" evidence="1">
    <location>
        <begin position="71"/>
        <end position="90"/>
    </location>
</feature>
<feature type="compositionally biased region" description="Low complexity" evidence="1">
    <location>
        <begin position="45"/>
        <end position="56"/>
    </location>
</feature>
<dbReference type="OrthoDB" id="191334at2759"/>
<accession>A0A9W7AIU8</accession>
<feature type="compositionally biased region" description="Low complexity" evidence="1">
    <location>
        <begin position="73"/>
        <end position="90"/>
    </location>
</feature>
<dbReference type="Proteomes" id="UP001165085">
    <property type="component" value="Unassembled WGS sequence"/>
</dbReference>
<name>A0A9W7AIU8_9STRA</name>
<evidence type="ECO:0000313" key="3">
    <source>
        <dbReference type="Proteomes" id="UP001165085"/>
    </source>
</evidence>
<feature type="region of interest" description="Disordered" evidence="1">
    <location>
        <begin position="1"/>
        <end position="66"/>
    </location>
</feature>
<proteinExistence type="predicted"/>
<protein>
    <submittedName>
        <fullName evidence="2">Uncharacterized protein</fullName>
    </submittedName>
</protein>
<feature type="compositionally biased region" description="Polar residues" evidence="1">
    <location>
        <begin position="57"/>
        <end position="66"/>
    </location>
</feature>
<dbReference type="AlphaFoldDB" id="A0A9W7AIU8"/>
<reference evidence="3" key="1">
    <citation type="journal article" date="2023" name="Commun. Biol.">
        <title>Genome analysis of Parmales, the sister group of diatoms, reveals the evolutionary specialization of diatoms from phago-mixotrophs to photoautotrophs.</title>
        <authorList>
            <person name="Ban H."/>
            <person name="Sato S."/>
            <person name="Yoshikawa S."/>
            <person name="Yamada K."/>
            <person name="Nakamura Y."/>
            <person name="Ichinomiya M."/>
            <person name="Sato N."/>
            <person name="Blanc-Mathieu R."/>
            <person name="Endo H."/>
            <person name="Kuwata A."/>
            <person name="Ogata H."/>
        </authorList>
    </citation>
    <scope>NUCLEOTIDE SEQUENCE [LARGE SCALE GENOMIC DNA]</scope>
    <source>
        <strain evidence="3">NIES 3701</strain>
    </source>
</reference>
<comment type="caution">
    <text evidence="2">The sequence shown here is derived from an EMBL/GenBank/DDBJ whole genome shotgun (WGS) entry which is preliminary data.</text>
</comment>
<evidence type="ECO:0000313" key="2">
    <source>
        <dbReference type="EMBL" id="GMH69953.1"/>
    </source>
</evidence>
<feature type="region of interest" description="Disordered" evidence="1">
    <location>
        <begin position="304"/>
        <end position="341"/>
    </location>
</feature>